<proteinExistence type="predicted"/>
<keyword evidence="3" id="KW-1185">Reference proteome</keyword>
<dbReference type="InterPro" id="IPR041347">
    <property type="entry name" value="MftR_C"/>
</dbReference>
<accession>A0A8J3ZPM1</accession>
<name>A0A8J3ZPM1_9ACTN</name>
<gene>
    <name evidence="2" type="ORF">Voc01_027790</name>
</gene>
<organism evidence="2 3">
    <name type="scientific">Virgisporangium ochraceum</name>
    <dbReference type="NCBI Taxonomy" id="65505"/>
    <lineage>
        <taxon>Bacteria</taxon>
        <taxon>Bacillati</taxon>
        <taxon>Actinomycetota</taxon>
        <taxon>Actinomycetes</taxon>
        <taxon>Micromonosporales</taxon>
        <taxon>Micromonosporaceae</taxon>
        <taxon>Virgisporangium</taxon>
    </lineage>
</organism>
<protein>
    <recommendedName>
        <fullName evidence="1">MftR C-terminal domain-containing protein</fullName>
    </recommendedName>
</protein>
<evidence type="ECO:0000259" key="1">
    <source>
        <dbReference type="Pfam" id="PF17754"/>
    </source>
</evidence>
<evidence type="ECO:0000313" key="2">
    <source>
        <dbReference type="EMBL" id="GIJ67862.1"/>
    </source>
</evidence>
<reference evidence="2" key="1">
    <citation type="submission" date="2021-01" db="EMBL/GenBank/DDBJ databases">
        <title>Whole genome shotgun sequence of Virgisporangium ochraceum NBRC 16418.</title>
        <authorList>
            <person name="Komaki H."/>
            <person name="Tamura T."/>
        </authorList>
    </citation>
    <scope>NUCLEOTIDE SEQUENCE</scope>
    <source>
        <strain evidence="2">NBRC 16418</strain>
    </source>
</reference>
<comment type="caution">
    <text evidence="2">The sequence shown here is derived from an EMBL/GenBank/DDBJ whole genome shotgun (WGS) entry which is preliminary data.</text>
</comment>
<feature type="domain" description="MftR C-terminal" evidence="1">
    <location>
        <begin position="1"/>
        <end position="62"/>
    </location>
</feature>
<dbReference type="AlphaFoldDB" id="A0A8J3ZPM1"/>
<dbReference type="Gene3D" id="1.10.357.10">
    <property type="entry name" value="Tetracycline Repressor, domain 2"/>
    <property type="match status" value="1"/>
</dbReference>
<evidence type="ECO:0000313" key="3">
    <source>
        <dbReference type="Proteomes" id="UP000635606"/>
    </source>
</evidence>
<dbReference type="Pfam" id="PF17754">
    <property type="entry name" value="TetR_C_14"/>
    <property type="match status" value="1"/>
</dbReference>
<dbReference type="EMBL" id="BOPH01000033">
    <property type="protein sequence ID" value="GIJ67862.1"/>
    <property type="molecule type" value="Genomic_DNA"/>
</dbReference>
<sequence>MLAAGLADRVGLDPATHLYPQLSAAMALAALDAVLQRWDASGGAEDPNGLLDDAFAVIAPALDRPTSRSS</sequence>
<dbReference type="Proteomes" id="UP000635606">
    <property type="component" value="Unassembled WGS sequence"/>
</dbReference>